<protein>
    <recommendedName>
        <fullName evidence="2">Alpha/beta hydrolase fold-3 domain-containing protein</fullName>
    </recommendedName>
</protein>
<gene>
    <name evidence="3" type="ORF">GCM10009851_35130</name>
</gene>
<evidence type="ECO:0000313" key="4">
    <source>
        <dbReference type="Proteomes" id="UP001500929"/>
    </source>
</evidence>
<organism evidence="3 4">
    <name type="scientific">Herbiconiux moechotypicola</name>
    <dbReference type="NCBI Taxonomy" id="637393"/>
    <lineage>
        <taxon>Bacteria</taxon>
        <taxon>Bacillati</taxon>
        <taxon>Actinomycetota</taxon>
        <taxon>Actinomycetes</taxon>
        <taxon>Micrococcales</taxon>
        <taxon>Microbacteriaceae</taxon>
        <taxon>Herbiconiux</taxon>
    </lineage>
</organism>
<dbReference type="InterPro" id="IPR013094">
    <property type="entry name" value="AB_hydrolase_3"/>
</dbReference>
<name>A0ABN3E2Z6_9MICO</name>
<keyword evidence="4" id="KW-1185">Reference proteome</keyword>
<evidence type="ECO:0000256" key="1">
    <source>
        <dbReference type="ARBA" id="ARBA00022801"/>
    </source>
</evidence>
<dbReference type="PANTHER" id="PTHR48081">
    <property type="entry name" value="AB HYDROLASE SUPERFAMILY PROTEIN C4A8.06C"/>
    <property type="match status" value="1"/>
</dbReference>
<dbReference type="Proteomes" id="UP001500929">
    <property type="component" value="Unassembled WGS sequence"/>
</dbReference>
<dbReference type="SUPFAM" id="SSF53474">
    <property type="entry name" value="alpha/beta-Hydrolases"/>
    <property type="match status" value="1"/>
</dbReference>
<dbReference type="Gene3D" id="3.40.50.1820">
    <property type="entry name" value="alpha/beta hydrolase"/>
    <property type="match status" value="1"/>
</dbReference>
<dbReference type="InterPro" id="IPR029058">
    <property type="entry name" value="AB_hydrolase_fold"/>
</dbReference>
<comment type="caution">
    <text evidence="3">The sequence shown here is derived from an EMBL/GenBank/DDBJ whole genome shotgun (WGS) entry which is preliminary data.</text>
</comment>
<reference evidence="3 4" key="1">
    <citation type="journal article" date="2019" name="Int. J. Syst. Evol. Microbiol.">
        <title>The Global Catalogue of Microorganisms (GCM) 10K type strain sequencing project: providing services to taxonomists for standard genome sequencing and annotation.</title>
        <authorList>
            <consortium name="The Broad Institute Genomics Platform"/>
            <consortium name="The Broad Institute Genome Sequencing Center for Infectious Disease"/>
            <person name="Wu L."/>
            <person name="Ma J."/>
        </authorList>
    </citation>
    <scope>NUCLEOTIDE SEQUENCE [LARGE SCALE GENOMIC DNA]</scope>
    <source>
        <strain evidence="3 4">JCM 16117</strain>
    </source>
</reference>
<dbReference type="PANTHER" id="PTHR48081:SF8">
    <property type="entry name" value="ALPHA_BETA HYDROLASE FOLD-3 DOMAIN-CONTAINING PROTEIN-RELATED"/>
    <property type="match status" value="1"/>
</dbReference>
<evidence type="ECO:0000259" key="2">
    <source>
        <dbReference type="Pfam" id="PF07859"/>
    </source>
</evidence>
<dbReference type="InterPro" id="IPR050300">
    <property type="entry name" value="GDXG_lipolytic_enzyme"/>
</dbReference>
<dbReference type="Pfam" id="PF07859">
    <property type="entry name" value="Abhydrolase_3"/>
    <property type="match status" value="1"/>
</dbReference>
<dbReference type="EMBL" id="BAAAQY010000012">
    <property type="protein sequence ID" value="GAA2246642.1"/>
    <property type="molecule type" value="Genomic_DNA"/>
</dbReference>
<keyword evidence="1" id="KW-0378">Hydrolase</keyword>
<proteinExistence type="predicted"/>
<feature type="domain" description="Alpha/beta hydrolase fold-3" evidence="2">
    <location>
        <begin position="4"/>
        <end position="128"/>
    </location>
</feature>
<evidence type="ECO:0000313" key="3">
    <source>
        <dbReference type="EMBL" id="GAA2246642.1"/>
    </source>
</evidence>
<sequence length="135" mass="13949">MPAAGMSAGGGLAAGIALLARDRQGPALLGQLLICPILDDRDSTVSTLQFDGAGTWDRSSNLTGWTALLGSRRGTPEVSIYAAPARATDLTGLPSTYIDCGSAEVFRDEDVAYASSLWAAGVQAELHVGGRLSRL</sequence>
<accession>A0ABN3E2Z6</accession>